<dbReference type="AlphaFoldDB" id="R0IM59"/>
<name>R0IM59_EXST2</name>
<dbReference type="GeneID" id="19400920"/>
<keyword evidence="2" id="KW-1185">Reference proteome</keyword>
<protein>
    <submittedName>
        <fullName evidence="1">Uncharacterized protein</fullName>
    </submittedName>
</protein>
<organism evidence="1 2">
    <name type="scientific">Exserohilum turcicum (strain 28A)</name>
    <name type="common">Northern leaf blight fungus</name>
    <name type="synonym">Setosphaeria turcica</name>
    <dbReference type="NCBI Taxonomy" id="671987"/>
    <lineage>
        <taxon>Eukaryota</taxon>
        <taxon>Fungi</taxon>
        <taxon>Dikarya</taxon>
        <taxon>Ascomycota</taxon>
        <taxon>Pezizomycotina</taxon>
        <taxon>Dothideomycetes</taxon>
        <taxon>Pleosporomycetidae</taxon>
        <taxon>Pleosporales</taxon>
        <taxon>Pleosporineae</taxon>
        <taxon>Pleosporaceae</taxon>
        <taxon>Exserohilum</taxon>
    </lineage>
</organism>
<evidence type="ECO:0000313" key="2">
    <source>
        <dbReference type="Proteomes" id="UP000016935"/>
    </source>
</evidence>
<reference evidence="1 2" key="1">
    <citation type="journal article" date="2012" name="PLoS Pathog.">
        <title>Diverse lifestyles and strategies of plant pathogenesis encoded in the genomes of eighteen Dothideomycetes fungi.</title>
        <authorList>
            <person name="Ohm R.A."/>
            <person name="Feau N."/>
            <person name="Henrissat B."/>
            <person name="Schoch C.L."/>
            <person name="Horwitz B.A."/>
            <person name="Barry K.W."/>
            <person name="Condon B.J."/>
            <person name="Copeland A.C."/>
            <person name="Dhillon B."/>
            <person name="Glaser F."/>
            <person name="Hesse C.N."/>
            <person name="Kosti I."/>
            <person name="LaButti K."/>
            <person name="Lindquist E.A."/>
            <person name="Lucas S."/>
            <person name="Salamov A.A."/>
            <person name="Bradshaw R.E."/>
            <person name="Ciuffetti L."/>
            <person name="Hamelin R.C."/>
            <person name="Kema G.H.J."/>
            <person name="Lawrence C."/>
            <person name="Scott J.A."/>
            <person name="Spatafora J.W."/>
            <person name="Turgeon B.G."/>
            <person name="de Wit P.J.G.M."/>
            <person name="Zhong S."/>
            <person name="Goodwin S.B."/>
            <person name="Grigoriev I.V."/>
        </authorList>
    </citation>
    <scope>NUCLEOTIDE SEQUENCE [LARGE SCALE GENOMIC DNA]</scope>
    <source>
        <strain evidence="2">28A</strain>
    </source>
</reference>
<evidence type="ECO:0000313" key="1">
    <source>
        <dbReference type="EMBL" id="EOA85901.1"/>
    </source>
</evidence>
<proteinExistence type="predicted"/>
<reference evidence="1 2" key="2">
    <citation type="journal article" date="2013" name="PLoS Genet.">
        <title>Comparative genome structure, secondary metabolite, and effector coding capacity across Cochliobolus pathogens.</title>
        <authorList>
            <person name="Condon B.J."/>
            <person name="Leng Y."/>
            <person name="Wu D."/>
            <person name="Bushley K.E."/>
            <person name="Ohm R.A."/>
            <person name="Otillar R."/>
            <person name="Martin J."/>
            <person name="Schackwitz W."/>
            <person name="Grimwood J."/>
            <person name="MohdZainudin N."/>
            <person name="Xue C."/>
            <person name="Wang R."/>
            <person name="Manning V.A."/>
            <person name="Dhillon B."/>
            <person name="Tu Z.J."/>
            <person name="Steffenson B.J."/>
            <person name="Salamov A."/>
            <person name="Sun H."/>
            <person name="Lowry S."/>
            <person name="LaButti K."/>
            <person name="Han J."/>
            <person name="Copeland A."/>
            <person name="Lindquist E."/>
            <person name="Barry K."/>
            <person name="Schmutz J."/>
            <person name="Baker S.E."/>
            <person name="Ciuffetti L.M."/>
            <person name="Grigoriev I.V."/>
            <person name="Zhong S."/>
            <person name="Turgeon B.G."/>
        </authorList>
    </citation>
    <scope>NUCLEOTIDE SEQUENCE [LARGE SCALE GENOMIC DNA]</scope>
    <source>
        <strain evidence="2">28A</strain>
    </source>
</reference>
<sequence length="138" mass="15923">MYHPLVSLPPPLWNGIVFPDQLDAQYFMNMIVIWPRNVTPDVLKELKPLNCEESEFGTRWKFSEKDAATIKERATKEDSDLAVGAKNKENVDIWNKYHAKLLAMSKFSKMGKEFMKHGIEPDKSVLEEIKQSLIKVNS</sequence>
<dbReference type="HOGENOM" id="CLU_1856539_0_0_1"/>
<accession>R0IM59</accession>
<dbReference type="RefSeq" id="XP_008026472.1">
    <property type="nucleotide sequence ID" value="XM_008028281.1"/>
</dbReference>
<dbReference type="Proteomes" id="UP000016935">
    <property type="component" value="Unassembled WGS sequence"/>
</dbReference>
<gene>
    <name evidence="1" type="ORF">SETTUDRAFT_169487</name>
</gene>
<dbReference type="EMBL" id="KB908626">
    <property type="protein sequence ID" value="EOA85901.1"/>
    <property type="molecule type" value="Genomic_DNA"/>
</dbReference>